<dbReference type="RefSeq" id="XP_069226465.1">
    <property type="nucleotide sequence ID" value="XM_069376683.1"/>
</dbReference>
<dbReference type="PANTHER" id="PTHR40012:SF1">
    <property type="entry name" value="AUTOPHAGY-RELATED PROTEIN 29"/>
    <property type="match status" value="1"/>
</dbReference>
<sequence length="116" mass="11813">MAPQPPPQTNQPPHYTLILRLPFPRPTDTSSFHNPQPSRPTPPAHTPSPRSTTQAPSAPPTPSPAHPPSSTGAPSMGSSFSDLSGASVAQSALEEALMSDLRAGGESGVGSRGSVG</sequence>
<feature type="region of interest" description="Disordered" evidence="1">
    <location>
        <begin position="1"/>
        <end position="88"/>
    </location>
</feature>
<dbReference type="PRINTS" id="PR01217">
    <property type="entry name" value="PRICHEXTENSN"/>
</dbReference>
<accession>A0AB34KDW2</accession>
<evidence type="ECO:0000256" key="1">
    <source>
        <dbReference type="SAM" id="MobiDB-lite"/>
    </source>
</evidence>
<dbReference type="AlphaFoldDB" id="A0AB34KDW2"/>
<feature type="compositionally biased region" description="Pro residues" evidence="1">
    <location>
        <begin position="1"/>
        <end position="10"/>
    </location>
</feature>
<organism evidence="2 3">
    <name type="scientific">Cladosporium halotolerans</name>
    <dbReference type="NCBI Taxonomy" id="1052096"/>
    <lineage>
        <taxon>Eukaryota</taxon>
        <taxon>Fungi</taxon>
        <taxon>Dikarya</taxon>
        <taxon>Ascomycota</taxon>
        <taxon>Pezizomycotina</taxon>
        <taxon>Dothideomycetes</taxon>
        <taxon>Dothideomycetidae</taxon>
        <taxon>Cladosporiales</taxon>
        <taxon>Cladosporiaceae</taxon>
        <taxon>Cladosporium</taxon>
    </lineage>
</organism>
<protein>
    <submittedName>
        <fullName evidence="2">Uncharacterized protein</fullName>
    </submittedName>
</protein>
<dbReference type="Proteomes" id="UP000803884">
    <property type="component" value="Unassembled WGS sequence"/>
</dbReference>
<evidence type="ECO:0000313" key="3">
    <source>
        <dbReference type="Proteomes" id="UP000803884"/>
    </source>
</evidence>
<dbReference type="InterPro" id="IPR039113">
    <property type="entry name" value="ATG29"/>
</dbReference>
<name>A0AB34KDW2_9PEZI</name>
<feature type="compositionally biased region" description="Polar residues" evidence="1">
    <location>
        <begin position="27"/>
        <end position="36"/>
    </location>
</feature>
<dbReference type="PANTHER" id="PTHR40012">
    <property type="entry name" value="AUTOPHAGY-RELATED PROTEIN 29"/>
    <property type="match status" value="1"/>
</dbReference>
<dbReference type="GO" id="GO:0000045">
    <property type="term" value="P:autophagosome assembly"/>
    <property type="evidence" value="ECO:0007669"/>
    <property type="project" value="InterPro"/>
</dbReference>
<dbReference type="EMBL" id="JAAQHG020000036">
    <property type="protein sequence ID" value="KAL1583358.1"/>
    <property type="molecule type" value="Genomic_DNA"/>
</dbReference>
<feature type="compositionally biased region" description="Low complexity" evidence="1">
    <location>
        <begin position="47"/>
        <end position="56"/>
    </location>
</feature>
<evidence type="ECO:0000313" key="2">
    <source>
        <dbReference type="EMBL" id="KAL1583358.1"/>
    </source>
</evidence>
<gene>
    <name evidence="2" type="ORF">WHR41_08079</name>
</gene>
<feature type="compositionally biased region" description="Pro residues" evidence="1">
    <location>
        <begin position="57"/>
        <end position="67"/>
    </location>
</feature>
<reference evidence="2 3" key="1">
    <citation type="journal article" date="2020" name="Microbiol. Resour. Announc.">
        <title>Draft Genome Sequence of a Cladosporium Species Isolated from the Mesophotic Ascidian Didemnum maculosum.</title>
        <authorList>
            <person name="Gioti A."/>
            <person name="Siaperas R."/>
            <person name="Nikolaivits E."/>
            <person name="Le Goff G."/>
            <person name="Ouazzani J."/>
            <person name="Kotoulas G."/>
            <person name="Topakas E."/>
        </authorList>
    </citation>
    <scope>NUCLEOTIDE SEQUENCE [LARGE SCALE GENOMIC DNA]</scope>
    <source>
        <strain evidence="2 3">TM138-S3</strain>
    </source>
</reference>
<feature type="compositionally biased region" description="Polar residues" evidence="1">
    <location>
        <begin position="76"/>
        <end position="88"/>
    </location>
</feature>
<dbReference type="GO" id="GO:0000407">
    <property type="term" value="C:phagophore assembly site"/>
    <property type="evidence" value="ECO:0007669"/>
    <property type="project" value="TreeGrafter"/>
</dbReference>
<keyword evidence="3" id="KW-1185">Reference proteome</keyword>
<comment type="caution">
    <text evidence="2">The sequence shown here is derived from an EMBL/GenBank/DDBJ whole genome shotgun (WGS) entry which is preliminary data.</text>
</comment>
<proteinExistence type="predicted"/>
<dbReference type="GeneID" id="96009521"/>
<feature type="compositionally biased region" description="Pro residues" evidence="1">
    <location>
        <begin position="37"/>
        <end position="46"/>
    </location>
</feature>